<dbReference type="AlphaFoldDB" id="A0A4E0QZJ8"/>
<dbReference type="EMBL" id="JXXN02008479">
    <property type="protein sequence ID" value="THD18801.1"/>
    <property type="molecule type" value="Genomic_DNA"/>
</dbReference>
<dbReference type="Proteomes" id="UP000230066">
    <property type="component" value="Unassembled WGS sequence"/>
</dbReference>
<evidence type="ECO:0000313" key="1">
    <source>
        <dbReference type="EMBL" id="THD18801.1"/>
    </source>
</evidence>
<protein>
    <submittedName>
        <fullName evidence="1">Uncharacterized protein</fullName>
    </submittedName>
</protein>
<evidence type="ECO:0000313" key="2">
    <source>
        <dbReference type="Proteomes" id="UP000230066"/>
    </source>
</evidence>
<sequence>MSLVKLVSLMNEGVIISKPECTRDNRFPISDTAKSVGSRADVSPVTFHPDVRFADPDIKHGNEPTLSARTAVSTPDGINWAQQSTMFKIPNCAEQEPSKSVPSAVLDMAISRCKAFLSFKYNRDIDLPTEDISDKGLPWDDFLAWYYIARK</sequence>
<reference evidence="1" key="1">
    <citation type="submission" date="2019-03" db="EMBL/GenBank/DDBJ databases">
        <title>Improved annotation for the trematode Fasciola hepatica.</title>
        <authorList>
            <person name="Choi Y.-J."/>
            <person name="Martin J."/>
            <person name="Mitreva M."/>
        </authorList>
    </citation>
    <scope>NUCLEOTIDE SEQUENCE [LARGE SCALE GENOMIC DNA]</scope>
</reference>
<keyword evidence="2" id="KW-1185">Reference proteome</keyword>
<comment type="caution">
    <text evidence="1">The sequence shown here is derived from an EMBL/GenBank/DDBJ whole genome shotgun (WGS) entry which is preliminary data.</text>
</comment>
<gene>
    <name evidence="1" type="ORF">D915_010578</name>
</gene>
<accession>A0A4E0QZJ8</accession>
<name>A0A4E0QZJ8_FASHE</name>
<proteinExistence type="predicted"/>
<organism evidence="1 2">
    <name type="scientific">Fasciola hepatica</name>
    <name type="common">Liver fluke</name>
    <dbReference type="NCBI Taxonomy" id="6192"/>
    <lineage>
        <taxon>Eukaryota</taxon>
        <taxon>Metazoa</taxon>
        <taxon>Spiralia</taxon>
        <taxon>Lophotrochozoa</taxon>
        <taxon>Platyhelminthes</taxon>
        <taxon>Trematoda</taxon>
        <taxon>Digenea</taxon>
        <taxon>Plagiorchiida</taxon>
        <taxon>Echinostomata</taxon>
        <taxon>Echinostomatoidea</taxon>
        <taxon>Fasciolidae</taxon>
        <taxon>Fasciola</taxon>
    </lineage>
</organism>